<dbReference type="InterPro" id="IPR032867">
    <property type="entry name" value="DYW_dom"/>
</dbReference>
<dbReference type="Pfam" id="PF01535">
    <property type="entry name" value="PPR"/>
    <property type="match status" value="3"/>
</dbReference>
<dbReference type="Pfam" id="PF20431">
    <property type="entry name" value="E_motif"/>
    <property type="match status" value="1"/>
</dbReference>
<dbReference type="InterPro" id="IPR046960">
    <property type="entry name" value="PPR_At4g14850-like_plant"/>
</dbReference>
<comment type="caution">
    <text evidence="5">The sequence shown here is derived from an EMBL/GenBank/DDBJ whole genome shotgun (WGS) entry which is preliminary data.</text>
</comment>
<dbReference type="InterPro" id="IPR002885">
    <property type="entry name" value="PPR_rpt"/>
</dbReference>
<keyword evidence="6" id="KW-1185">Reference proteome</keyword>
<feature type="repeat" description="PPR" evidence="2">
    <location>
        <begin position="256"/>
        <end position="290"/>
    </location>
</feature>
<feature type="region of interest" description="Disordered" evidence="3">
    <location>
        <begin position="1"/>
        <end position="32"/>
    </location>
</feature>
<protein>
    <submittedName>
        <fullName evidence="5">Pentatricopeptide repeat-containing protein</fullName>
    </submittedName>
</protein>
<proteinExistence type="predicted"/>
<dbReference type="PANTHER" id="PTHR47926:SF414">
    <property type="entry name" value="PENTATRICOPEPTIDE REPEAT-CONTAINING PROTEIN DOT4, CHLOROPLASTIC-LIKE"/>
    <property type="match status" value="1"/>
</dbReference>
<dbReference type="InterPro" id="IPR046848">
    <property type="entry name" value="E_motif"/>
</dbReference>
<dbReference type="EMBL" id="JBBWWR010000020">
    <property type="protein sequence ID" value="KAK8939602.1"/>
    <property type="molecule type" value="Genomic_DNA"/>
</dbReference>
<accession>A0ABR2LF81</accession>
<feature type="repeat" description="PPR" evidence="2">
    <location>
        <begin position="494"/>
        <end position="528"/>
    </location>
</feature>
<dbReference type="Pfam" id="PF14432">
    <property type="entry name" value="DYW_deaminase"/>
    <property type="match status" value="1"/>
</dbReference>
<reference evidence="5 6" key="1">
    <citation type="journal article" date="2022" name="Nat. Plants">
        <title>Genomes of leafy and leafless Platanthera orchids illuminate the evolution of mycoheterotrophy.</title>
        <authorList>
            <person name="Li M.H."/>
            <person name="Liu K.W."/>
            <person name="Li Z."/>
            <person name="Lu H.C."/>
            <person name="Ye Q.L."/>
            <person name="Zhang D."/>
            <person name="Wang J.Y."/>
            <person name="Li Y.F."/>
            <person name="Zhong Z.M."/>
            <person name="Liu X."/>
            <person name="Yu X."/>
            <person name="Liu D.K."/>
            <person name="Tu X.D."/>
            <person name="Liu B."/>
            <person name="Hao Y."/>
            <person name="Liao X.Y."/>
            <person name="Jiang Y.T."/>
            <person name="Sun W.H."/>
            <person name="Chen J."/>
            <person name="Chen Y.Q."/>
            <person name="Ai Y."/>
            <person name="Zhai J.W."/>
            <person name="Wu S.S."/>
            <person name="Zhou Z."/>
            <person name="Hsiao Y.Y."/>
            <person name="Wu W.L."/>
            <person name="Chen Y.Y."/>
            <person name="Lin Y.F."/>
            <person name="Hsu J.L."/>
            <person name="Li C.Y."/>
            <person name="Wang Z.W."/>
            <person name="Zhao X."/>
            <person name="Zhong W.Y."/>
            <person name="Ma X.K."/>
            <person name="Ma L."/>
            <person name="Huang J."/>
            <person name="Chen G.Z."/>
            <person name="Huang M.Z."/>
            <person name="Huang L."/>
            <person name="Peng D.H."/>
            <person name="Luo Y.B."/>
            <person name="Zou S.Q."/>
            <person name="Chen S.P."/>
            <person name="Lan S."/>
            <person name="Tsai W.C."/>
            <person name="Van de Peer Y."/>
            <person name="Liu Z.J."/>
        </authorList>
    </citation>
    <scope>NUCLEOTIDE SEQUENCE [LARGE SCALE GENOMIC DNA]</scope>
    <source>
        <strain evidence="5">Lor288</strain>
    </source>
</reference>
<organism evidence="5 6">
    <name type="scientific">Platanthera guangdongensis</name>
    <dbReference type="NCBI Taxonomy" id="2320717"/>
    <lineage>
        <taxon>Eukaryota</taxon>
        <taxon>Viridiplantae</taxon>
        <taxon>Streptophyta</taxon>
        <taxon>Embryophyta</taxon>
        <taxon>Tracheophyta</taxon>
        <taxon>Spermatophyta</taxon>
        <taxon>Magnoliopsida</taxon>
        <taxon>Liliopsida</taxon>
        <taxon>Asparagales</taxon>
        <taxon>Orchidaceae</taxon>
        <taxon>Orchidoideae</taxon>
        <taxon>Orchideae</taxon>
        <taxon>Orchidinae</taxon>
        <taxon>Platanthera</taxon>
    </lineage>
</organism>
<evidence type="ECO:0000256" key="2">
    <source>
        <dbReference type="PROSITE-ProRule" id="PRU00708"/>
    </source>
</evidence>
<dbReference type="SUPFAM" id="SSF48452">
    <property type="entry name" value="TPR-like"/>
    <property type="match status" value="1"/>
</dbReference>
<name>A0ABR2LF81_9ASPA</name>
<evidence type="ECO:0000313" key="5">
    <source>
        <dbReference type="EMBL" id="KAK8939602.1"/>
    </source>
</evidence>
<evidence type="ECO:0000259" key="4">
    <source>
        <dbReference type="Pfam" id="PF14432"/>
    </source>
</evidence>
<evidence type="ECO:0000313" key="6">
    <source>
        <dbReference type="Proteomes" id="UP001412067"/>
    </source>
</evidence>
<feature type="repeat" description="PPR" evidence="2">
    <location>
        <begin position="118"/>
        <end position="152"/>
    </location>
</feature>
<dbReference type="Proteomes" id="UP001412067">
    <property type="component" value="Unassembled WGS sequence"/>
</dbReference>
<dbReference type="InterPro" id="IPR011990">
    <property type="entry name" value="TPR-like_helical_dom_sf"/>
</dbReference>
<sequence>MSHRYEVAPPTPSPSPFPFAGNNSSSSPPPPSFLLQSDAATSSAKSLNTLCRHSRFHAAFDHCLRLRSLKAAHLLHSYLRTSRSHSHTTFANRLIDLFCKCGSLKDARSVFDEMSHPDTCSFNTLINGYSIAGELAEARRLFELIPVRDHISWSSIIACYTRHKCPLESLELYRRMLREMGAENLNLNYNKFTASSALAATTAVLSLRHGKEIHCHAVRARMESDAVLWSALSDMYAKCGSIDNARRVFDLSSDRDVVSWTAMIGRYFDGGRTVEGLELFSQMLSLGVRPNDFTFAAVLDSCSDLASEGLGRQVHGHMLRVGFHPSSFAATAILDMYSKCGNIEMANIFFKRIPNPDLVAWTSILSGFAQNGLPMEAFRYYELLLKTGMKPDHITFVAVLSACKHAGMVDKGLEIFNSIKAKFDLQHTADHYACVVDLLSRAGRFQEAKDIIHGMPMKPGKFLWASLLGGCRIHRNLMMAKWAAEYLFEIEPENPATYVTLANIYASVGLWNDVTEIRRRMDDMGIVKKQSKSIYALLEKLQIKMKEEGYVADTSFVLHDLEEEQKERALSYHSEKLAVAFGIMATPPGAPVKVFKNLRICGDCHTAFKFISKIAEREIIVRDSNRFHSRECRDYELSFMTVRPQLRKVFWFSFLGGGHDRCHAKHTFYAVGLLCPNTPEQRAKNAAPKVA</sequence>
<dbReference type="Pfam" id="PF12854">
    <property type="entry name" value="PPR_1"/>
    <property type="match status" value="1"/>
</dbReference>
<feature type="repeat" description="PPR" evidence="2">
    <location>
        <begin position="357"/>
        <end position="391"/>
    </location>
</feature>
<dbReference type="PANTHER" id="PTHR47926">
    <property type="entry name" value="PENTATRICOPEPTIDE REPEAT-CONTAINING PROTEIN"/>
    <property type="match status" value="1"/>
</dbReference>
<keyword evidence="1" id="KW-0677">Repeat</keyword>
<dbReference type="Pfam" id="PF13041">
    <property type="entry name" value="PPR_2"/>
    <property type="match status" value="2"/>
</dbReference>
<evidence type="ECO:0000256" key="1">
    <source>
        <dbReference type="ARBA" id="ARBA00022737"/>
    </source>
</evidence>
<gene>
    <name evidence="5" type="primary">PCMP-H5</name>
    <name evidence="5" type="ORF">KSP40_PGU000528</name>
</gene>
<dbReference type="NCBIfam" id="TIGR00756">
    <property type="entry name" value="PPR"/>
    <property type="match status" value="5"/>
</dbReference>
<feature type="domain" description="DYW" evidence="4">
    <location>
        <begin position="549"/>
        <end position="629"/>
    </location>
</feature>
<dbReference type="PROSITE" id="PS51375">
    <property type="entry name" value="PPR"/>
    <property type="match status" value="4"/>
</dbReference>
<dbReference type="Gene3D" id="1.25.40.10">
    <property type="entry name" value="Tetratricopeptide repeat domain"/>
    <property type="match status" value="4"/>
</dbReference>
<evidence type="ECO:0000256" key="3">
    <source>
        <dbReference type="SAM" id="MobiDB-lite"/>
    </source>
</evidence>